<accession>A0AA39HXF9</accession>
<comment type="caution">
    <text evidence="2">The sequence shown here is derived from an EMBL/GenBank/DDBJ whole genome shotgun (WGS) entry which is preliminary data.</text>
</comment>
<evidence type="ECO:0000313" key="2">
    <source>
        <dbReference type="EMBL" id="KAK0413857.1"/>
    </source>
</evidence>
<keyword evidence="3" id="KW-1185">Reference proteome</keyword>
<gene>
    <name evidence="2" type="ORF">QR680_007029</name>
</gene>
<protein>
    <recommendedName>
        <fullName evidence="1">C2H2-type domain-containing protein</fullName>
    </recommendedName>
</protein>
<sequence>MDIPTMPSVQPFDAHGLIYNFVKCRNPRLLLEMFGKEKCRELEQRDHLYDKNTLKSMLEVHKKSTKAMECDEESVQKQAEAKDKRTRPSDVKITPELAIFYYLYERKRRYVLAEIFDEETRKEFANKVEKMGIDMPSILRMYAYWRRIELKKTIKGGIEIWLCHLCKKERKTGGERDLLNHVGAHEGISCSCVVDGCDKLVKPYTLRTHLVNGHALHADHLAKQQYHKLRRTLASFYKTARTKLNKYFPPEAFLRFDDKKIGDKTQFEDPKCRECGQMVRTSTTRKHHVAQHLKLSYKCIVDGCEFRTDPIRLADHLSRRHSKKVAQLTAEELFELKRIRVNFKEVMEKELQTFFPYKDNVSEDSFKDLL</sequence>
<name>A0AA39HXF9_9BILA</name>
<dbReference type="AlphaFoldDB" id="A0AA39HXF9"/>
<feature type="domain" description="C2H2-type" evidence="1">
    <location>
        <begin position="272"/>
        <end position="292"/>
    </location>
</feature>
<dbReference type="PROSITE" id="PS00028">
    <property type="entry name" value="ZINC_FINGER_C2H2_1"/>
    <property type="match status" value="1"/>
</dbReference>
<evidence type="ECO:0000259" key="1">
    <source>
        <dbReference type="PROSITE" id="PS00028"/>
    </source>
</evidence>
<organism evidence="2 3">
    <name type="scientific">Steinernema hermaphroditum</name>
    <dbReference type="NCBI Taxonomy" id="289476"/>
    <lineage>
        <taxon>Eukaryota</taxon>
        <taxon>Metazoa</taxon>
        <taxon>Ecdysozoa</taxon>
        <taxon>Nematoda</taxon>
        <taxon>Chromadorea</taxon>
        <taxon>Rhabditida</taxon>
        <taxon>Tylenchina</taxon>
        <taxon>Panagrolaimomorpha</taxon>
        <taxon>Strongyloidoidea</taxon>
        <taxon>Steinernematidae</taxon>
        <taxon>Steinernema</taxon>
    </lineage>
</organism>
<dbReference type="InterPro" id="IPR013087">
    <property type="entry name" value="Znf_C2H2_type"/>
</dbReference>
<reference evidence="2" key="1">
    <citation type="submission" date="2023-06" db="EMBL/GenBank/DDBJ databases">
        <title>Genomic analysis of the entomopathogenic nematode Steinernema hermaphroditum.</title>
        <authorList>
            <person name="Schwarz E.M."/>
            <person name="Heppert J.K."/>
            <person name="Baniya A."/>
            <person name="Schwartz H.T."/>
            <person name="Tan C.-H."/>
            <person name="Antoshechkin I."/>
            <person name="Sternberg P.W."/>
            <person name="Goodrich-Blair H."/>
            <person name="Dillman A.R."/>
        </authorList>
    </citation>
    <scope>NUCLEOTIDE SEQUENCE</scope>
    <source>
        <strain evidence="2">PS9179</strain>
        <tissue evidence="2">Whole animal</tissue>
    </source>
</reference>
<dbReference type="EMBL" id="JAUCMV010000003">
    <property type="protein sequence ID" value="KAK0413857.1"/>
    <property type="molecule type" value="Genomic_DNA"/>
</dbReference>
<dbReference type="SMART" id="SM00355">
    <property type="entry name" value="ZnF_C2H2"/>
    <property type="match status" value="4"/>
</dbReference>
<evidence type="ECO:0000313" key="3">
    <source>
        <dbReference type="Proteomes" id="UP001175271"/>
    </source>
</evidence>
<dbReference type="Proteomes" id="UP001175271">
    <property type="component" value="Unassembled WGS sequence"/>
</dbReference>
<proteinExistence type="predicted"/>